<evidence type="ECO:0000256" key="2">
    <source>
        <dbReference type="SAM" id="SignalP"/>
    </source>
</evidence>
<dbReference type="Pfam" id="PF03401">
    <property type="entry name" value="TctC"/>
    <property type="match status" value="1"/>
</dbReference>
<dbReference type="InterPro" id="IPR005064">
    <property type="entry name" value="BUG"/>
</dbReference>
<dbReference type="AlphaFoldDB" id="A0A1M5X237"/>
<reference evidence="3 4" key="1">
    <citation type="submission" date="2016-11" db="EMBL/GenBank/DDBJ databases">
        <authorList>
            <person name="Jaros S."/>
            <person name="Januszkiewicz K."/>
            <person name="Wedrychowicz H."/>
        </authorList>
    </citation>
    <scope>NUCLEOTIDE SEQUENCE [LARGE SCALE GENOMIC DNA]</scope>
    <source>
        <strain evidence="3 4">GAS138</strain>
    </source>
</reference>
<dbReference type="Proteomes" id="UP000189796">
    <property type="component" value="Chromosome I"/>
</dbReference>
<protein>
    <submittedName>
        <fullName evidence="3">Tripartite-type tricarboxylate transporter, receptor component TctC</fullName>
    </submittedName>
</protein>
<evidence type="ECO:0000313" key="3">
    <source>
        <dbReference type="EMBL" id="SHH93608.1"/>
    </source>
</evidence>
<dbReference type="PIRSF" id="PIRSF017082">
    <property type="entry name" value="YflP"/>
    <property type="match status" value="1"/>
</dbReference>
<comment type="similarity">
    <text evidence="1">Belongs to the UPF0065 (bug) family.</text>
</comment>
<dbReference type="PANTHER" id="PTHR42928">
    <property type="entry name" value="TRICARBOXYLATE-BINDING PROTEIN"/>
    <property type="match status" value="1"/>
</dbReference>
<proteinExistence type="inferred from homology"/>
<name>A0A1M5X237_9BRAD</name>
<feature type="signal peptide" evidence="2">
    <location>
        <begin position="1"/>
        <end position="27"/>
    </location>
</feature>
<dbReference type="SUPFAM" id="SSF53850">
    <property type="entry name" value="Periplasmic binding protein-like II"/>
    <property type="match status" value="1"/>
</dbReference>
<dbReference type="EMBL" id="LT670817">
    <property type="protein sequence ID" value="SHH93608.1"/>
    <property type="molecule type" value="Genomic_DNA"/>
</dbReference>
<dbReference type="RefSeq" id="WP_172842735.1">
    <property type="nucleotide sequence ID" value="NZ_LT670817.1"/>
</dbReference>
<sequence length="329" mass="34424">MRIPGRHFLMGTCLGWIALAAITSASAQEDPSKYPTQPIHIIVGFTPGGGNDIIARIVGQKLSESLGQPVVIENKPGGGAIVATEYVAKSAPDGYTLLVGASGAMAINPAVYAKLPYDPVRDFAAVSELGSFPLILIVNASSPIKSVAELVAYAKANPDKTNYSSSSAAFQLATELFKQKTGAPMQEIPYKGANDSVMAVISNQVTATIADAGPVSGQVKGGQVRALAVAAPKRMADFPDVPTMKEAGADVDAVLWSGIFVPKATPPAIVRKLEGELMRIARLPDVIARLKPLGIESVGNSSDEFAKILASDIARWTDVARAGNIKMEQ</sequence>
<dbReference type="InterPro" id="IPR042100">
    <property type="entry name" value="Bug_dom1"/>
</dbReference>
<organism evidence="3 4">
    <name type="scientific">Bradyrhizobium erythrophlei</name>
    <dbReference type="NCBI Taxonomy" id="1437360"/>
    <lineage>
        <taxon>Bacteria</taxon>
        <taxon>Pseudomonadati</taxon>
        <taxon>Pseudomonadota</taxon>
        <taxon>Alphaproteobacteria</taxon>
        <taxon>Hyphomicrobiales</taxon>
        <taxon>Nitrobacteraceae</taxon>
        <taxon>Bradyrhizobium</taxon>
    </lineage>
</organism>
<gene>
    <name evidence="3" type="ORF">SAMN05443248_6942</name>
</gene>
<accession>A0A1M5X237</accession>
<evidence type="ECO:0000256" key="1">
    <source>
        <dbReference type="ARBA" id="ARBA00006987"/>
    </source>
</evidence>
<dbReference type="PANTHER" id="PTHR42928:SF5">
    <property type="entry name" value="BLR1237 PROTEIN"/>
    <property type="match status" value="1"/>
</dbReference>
<keyword evidence="2" id="KW-0732">Signal</keyword>
<dbReference type="Gene3D" id="3.40.190.10">
    <property type="entry name" value="Periplasmic binding protein-like II"/>
    <property type="match status" value="1"/>
</dbReference>
<dbReference type="Gene3D" id="3.40.190.150">
    <property type="entry name" value="Bordetella uptake gene, domain 1"/>
    <property type="match status" value="1"/>
</dbReference>
<keyword evidence="3" id="KW-0675">Receptor</keyword>
<dbReference type="CDD" id="cd13578">
    <property type="entry name" value="PBP2_Bug27"/>
    <property type="match status" value="1"/>
</dbReference>
<feature type="chain" id="PRO_5012070430" evidence="2">
    <location>
        <begin position="28"/>
        <end position="329"/>
    </location>
</feature>
<evidence type="ECO:0000313" key="4">
    <source>
        <dbReference type="Proteomes" id="UP000189796"/>
    </source>
</evidence>